<keyword evidence="3" id="KW-1185">Reference proteome</keyword>
<proteinExistence type="predicted"/>
<evidence type="ECO:0000259" key="1">
    <source>
        <dbReference type="Pfam" id="PF10686"/>
    </source>
</evidence>
<dbReference type="InterPro" id="IPR019627">
    <property type="entry name" value="YAcAr"/>
</dbReference>
<reference evidence="3" key="1">
    <citation type="submission" date="2018-08" db="EMBL/GenBank/DDBJ databases">
        <authorList>
            <person name="Rodrigo-Torres L."/>
            <person name="Arahal R. D."/>
            <person name="Lucena T."/>
        </authorList>
    </citation>
    <scope>NUCLEOTIDE SEQUENCE [LARGE SCALE GENOMIC DNA]</scope>
    <source>
        <strain evidence="3">CECT 7235</strain>
    </source>
</reference>
<evidence type="ECO:0000313" key="3">
    <source>
        <dbReference type="Proteomes" id="UP000272908"/>
    </source>
</evidence>
<evidence type="ECO:0000313" key="2">
    <source>
        <dbReference type="EMBL" id="SUZ33942.1"/>
    </source>
</evidence>
<protein>
    <recommendedName>
        <fullName evidence="1">YspA cpYpsA-related SLOG domain-containing protein</fullName>
    </recommendedName>
</protein>
<dbReference type="Proteomes" id="UP000272908">
    <property type="component" value="Unassembled WGS sequence"/>
</dbReference>
<dbReference type="AlphaFoldDB" id="A0A3B0MDQ0"/>
<gene>
    <name evidence="2" type="ORF">ROE7235_03723</name>
</gene>
<feature type="domain" description="YspA cpYpsA-related SLOG" evidence="1">
    <location>
        <begin position="181"/>
        <end position="251"/>
    </location>
</feature>
<sequence length="339" mass="37021">MAYDQATTYETIELFGLTEKDAHLPIPQDDILKDCIIRETFETLLGQLRNTGLEGEIEPIAHGLATILQRRKVALGKEVDRTADKISALAKCHDGSEIAETALEEAQARFVQLREIVDAIETMGEPAAECYEIETGNAFIPAAGSRASVRAQETGAVFEAKQLLEQHDRETAAKSKVEGVPLIVSGSTDWTDIDVIFRTLDKVRDRIKQNRNQDIFICHKGGKHGAEMIAARWARARGINQARFDPRWSAHGRAAPFKCNDEMLDDKFAATGVVLFGGNGVALNLGQKAEAKGLTVMRVADPAKTAYSGVIRPVIPKVSGHPFRFYPATDSGASGHPVM</sequence>
<dbReference type="EMBL" id="UIHC01000095">
    <property type="protein sequence ID" value="SUZ33942.1"/>
    <property type="molecule type" value="Genomic_DNA"/>
</dbReference>
<accession>A0A3B0MDQ0</accession>
<name>A0A3B0MDQ0_9RHOB</name>
<organism evidence="2 3">
    <name type="scientific">Roseinatronobacter ekhonensis</name>
    <dbReference type="NCBI Taxonomy" id="254356"/>
    <lineage>
        <taxon>Bacteria</taxon>
        <taxon>Pseudomonadati</taxon>
        <taxon>Pseudomonadota</taxon>
        <taxon>Alphaproteobacteria</taxon>
        <taxon>Rhodobacterales</taxon>
        <taxon>Paracoccaceae</taxon>
        <taxon>Roseinatronobacter</taxon>
    </lineage>
</organism>
<dbReference type="Pfam" id="PF10686">
    <property type="entry name" value="YAcAr"/>
    <property type="match status" value="1"/>
</dbReference>